<dbReference type="GeneID" id="13540745"/>
<gene>
    <name evidence="2" type="ORF">PGTG_21966</name>
</gene>
<evidence type="ECO:0000256" key="1">
    <source>
        <dbReference type="SAM" id="MobiDB-lite"/>
    </source>
</evidence>
<reference evidence="3" key="1">
    <citation type="journal article" date="2011" name="Proc. Natl. Acad. Sci. U.S.A.">
        <title>Obligate biotrophy features unraveled by the genomic analysis of rust fungi.</title>
        <authorList>
            <person name="Duplessis S."/>
            <person name="Cuomo C.A."/>
            <person name="Lin Y.-C."/>
            <person name="Aerts A."/>
            <person name="Tisserant E."/>
            <person name="Veneault-Fourrey C."/>
            <person name="Joly D.L."/>
            <person name="Hacquard S."/>
            <person name="Amselem J."/>
            <person name="Cantarel B.L."/>
            <person name="Chiu R."/>
            <person name="Coutinho P.M."/>
            <person name="Feau N."/>
            <person name="Field M."/>
            <person name="Frey P."/>
            <person name="Gelhaye E."/>
            <person name="Goldberg J."/>
            <person name="Grabherr M.G."/>
            <person name="Kodira C.D."/>
            <person name="Kohler A."/>
            <person name="Kuees U."/>
            <person name="Lindquist E.A."/>
            <person name="Lucas S.M."/>
            <person name="Mago R."/>
            <person name="Mauceli E."/>
            <person name="Morin E."/>
            <person name="Murat C."/>
            <person name="Pangilinan J.L."/>
            <person name="Park R."/>
            <person name="Pearson M."/>
            <person name="Quesneville H."/>
            <person name="Rouhier N."/>
            <person name="Sakthikumar S."/>
            <person name="Salamov A.A."/>
            <person name="Schmutz J."/>
            <person name="Selles B."/>
            <person name="Shapiro H."/>
            <person name="Tanguay P."/>
            <person name="Tuskan G.A."/>
            <person name="Henrissat B."/>
            <person name="Van de Peer Y."/>
            <person name="Rouze P."/>
            <person name="Ellis J.G."/>
            <person name="Dodds P.N."/>
            <person name="Schein J.E."/>
            <person name="Zhong S."/>
            <person name="Hamelin R.C."/>
            <person name="Grigoriev I.V."/>
            <person name="Szabo L.J."/>
            <person name="Martin F."/>
        </authorList>
    </citation>
    <scope>NUCLEOTIDE SEQUENCE [LARGE SCALE GENOMIC DNA]</scope>
    <source>
        <strain evidence="3">CRL 75-36-700-3 / race SCCL</strain>
    </source>
</reference>
<feature type="compositionally biased region" description="Polar residues" evidence="1">
    <location>
        <begin position="1"/>
        <end position="57"/>
    </location>
</feature>
<sequence>MAPESTQTQSEIIQDTNGHSTDQSQTQPRQSTRASSVVLTPNMVTPSSNSRVRMTQPESKKRGPGNLSLSALGKNGTTSLIPNQKENPKGSKAVKKVAKKTTRAENPDGAAFDYDQESDEQSVEIQPQTAKKIKEAMYAKVLDYFEEPVWKKGDREDTALNYKCKWCPGTYRAHPSSLGNLKAHRDGYTQMDKNNKGCVNRDQAKLAGIKLPPSVAEAMVMKEKSKDSKQPGITDFLSVKVAFDNKVLNQIMMIWQIRQALPWSRLEDPYLRAAIQYANHKARLYGRRW</sequence>
<feature type="compositionally biased region" description="Basic residues" evidence="1">
    <location>
        <begin position="92"/>
        <end position="101"/>
    </location>
</feature>
<feature type="region of interest" description="Disordered" evidence="1">
    <location>
        <begin position="1"/>
        <end position="123"/>
    </location>
</feature>
<proteinExistence type="predicted"/>
<name>H6QSZ6_PUCGT</name>
<dbReference type="InParanoid" id="H6QSZ6"/>
<dbReference type="KEGG" id="pgr:PGTG_21966"/>
<feature type="compositionally biased region" description="Polar residues" evidence="1">
    <location>
        <begin position="75"/>
        <end position="85"/>
    </location>
</feature>
<dbReference type="PANTHER" id="PTHR47501:SF5">
    <property type="entry name" value="HAT C-TERMINAL DIMERISATION DOMAIN-CONTAINING PROTEIN"/>
    <property type="match status" value="1"/>
</dbReference>
<dbReference type="RefSeq" id="XP_003889381.1">
    <property type="nucleotide sequence ID" value="XM_003889332.1"/>
</dbReference>
<dbReference type="PANTHER" id="PTHR47501">
    <property type="entry name" value="TRANSPOSASE-RELATED"/>
    <property type="match status" value="1"/>
</dbReference>
<dbReference type="EMBL" id="DS178302">
    <property type="protein sequence ID" value="EHS63950.1"/>
    <property type="molecule type" value="Genomic_DNA"/>
</dbReference>
<keyword evidence="3" id="KW-1185">Reference proteome</keyword>
<protein>
    <submittedName>
        <fullName evidence="2">Uncharacterized protein</fullName>
    </submittedName>
</protein>
<evidence type="ECO:0000313" key="2">
    <source>
        <dbReference type="EMBL" id="EHS63950.1"/>
    </source>
</evidence>
<evidence type="ECO:0000313" key="3">
    <source>
        <dbReference type="Proteomes" id="UP000008783"/>
    </source>
</evidence>
<accession>H6QSZ6</accession>
<dbReference type="OrthoDB" id="2506420at2759"/>
<dbReference type="VEuPathDB" id="FungiDB:PGTG_21966"/>
<dbReference type="HOGENOM" id="CLU_050093_1_0_1"/>
<dbReference type="AlphaFoldDB" id="H6QSZ6"/>
<organism evidence="2 3">
    <name type="scientific">Puccinia graminis f. sp. tritici (strain CRL 75-36-700-3 / race SCCL)</name>
    <name type="common">Black stem rust fungus</name>
    <dbReference type="NCBI Taxonomy" id="418459"/>
    <lineage>
        <taxon>Eukaryota</taxon>
        <taxon>Fungi</taxon>
        <taxon>Dikarya</taxon>
        <taxon>Basidiomycota</taxon>
        <taxon>Pucciniomycotina</taxon>
        <taxon>Pucciniomycetes</taxon>
        <taxon>Pucciniales</taxon>
        <taxon>Pucciniaceae</taxon>
        <taxon>Puccinia</taxon>
    </lineage>
</organism>
<dbReference type="Proteomes" id="UP000008783">
    <property type="component" value="Unassembled WGS sequence"/>
</dbReference>